<gene>
    <name evidence="1" type="ORF">ENQ77_02615</name>
</gene>
<accession>A0A7C2PDC0</accession>
<organism evidence="1">
    <name type="scientific">candidate division WOR-3 bacterium</name>
    <dbReference type="NCBI Taxonomy" id="2052148"/>
    <lineage>
        <taxon>Bacteria</taxon>
        <taxon>Bacteria division WOR-3</taxon>
    </lineage>
</organism>
<name>A0A7C2PDC0_UNCW3</name>
<dbReference type="AlphaFoldDB" id="A0A7C2PDC0"/>
<comment type="caution">
    <text evidence="1">The sequence shown here is derived from an EMBL/GenBank/DDBJ whole genome shotgun (WGS) entry which is preliminary data.</text>
</comment>
<sequence>MKRALMIGISLILIFSPPLCLADKNLAMRRKNTELRSYIVDISRKLLIEEAQIHVSRSLSRLGAETK</sequence>
<protein>
    <submittedName>
        <fullName evidence="1">Uncharacterized protein</fullName>
    </submittedName>
</protein>
<proteinExistence type="predicted"/>
<reference evidence="1" key="1">
    <citation type="journal article" date="2020" name="mSystems">
        <title>Genome- and Community-Level Interaction Insights into Carbon Utilization and Element Cycling Functions of Hydrothermarchaeota in Hydrothermal Sediment.</title>
        <authorList>
            <person name="Zhou Z."/>
            <person name="Liu Y."/>
            <person name="Xu W."/>
            <person name="Pan J."/>
            <person name="Luo Z.H."/>
            <person name="Li M."/>
        </authorList>
    </citation>
    <scope>NUCLEOTIDE SEQUENCE [LARGE SCALE GENOMIC DNA]</scope>
    <source>
        <strain evidence="1">SpSt-34</strain>
    </source>
</reference>
<evidence type="ECO:0000313" key="1">
    <source>
        <dbReference type="EMBL" id="HEN27558.1"/>
    </source>
</evidence>
<dbReference type="EMBL" id="DSOL01000076">
    <property type="protein sequence ID" value="HEN27558.1"/>
    <property type="molecule type" value="Genomic_DNA"/>
</dbReference>